<comment type="caution">
    <text evidence="1">The sequence shown here is derived from an EMBL/GenBank/DDBJ whole genome shotgun (WGS) entry which is preliminary data.</text>
</comment>
<dbReference type="EMBL" id="JXTB01000184">
    <property type="protein sequence ID" value="PON55375.1"/>
    <property type="molecule type" value="Genomic_DNA"/>
</dbReference>
<gene>
    <name evidence="1" type="ORF">PanWU01x14_188690</name>
</gene>
<proteinExistence type="predicted"/>
<sequence>MERVVVEICRHKEVVVKVMAEVGIRKRMEVAVMVMVVVETCTHMVVVVMEKVVGIYRCKEAVVKVMVEVGIGKHMEVVVEIGTHMVVVVMTTGEEETGRHREEVVTCKHTEGEVMEMVEGEIDRRKEVVVMEMVVVGICKCMVGEVVSYSSMMDNGKMEMVAVVTCSNMQVMKAVETCESTEEAT</sequence>
<organism evidence="1 2">
    <name type="scientific">Parasponia andersonii</name>
    <name type="common">Sponia andersonii</name>
    <dbReference type="NCBI Taxonomy" id="3476"/>
    <lineage>
        <taxon>Eukaryota</taxon>
        <taxon>Viridiplantae</taxon>
        <taxon>Streptophyta</taxon>
        <taxon>Embryophyta</taxon>
        <taxon>Tracheophyta</taxon>
        <taxon>Spermatophyta</taxon>
        <taxon>Magnoliopsida</taxon>
        <taxon>eudicotyledons</taxon>
        <taxon>Gunneridae</taxon>
        <taxon>Pentapetalae</taxon>
        <taxon>rosids</taxon>
        <taxon>fabids</taxon>
        <taxon>Rosales</taxon>
        <taxon>Cannabaceae</taxon>
        <taxon>Parasponia</taxon>
    </lineage>
</organism>
<reference evidence="2" key="1">
    <citation type="submission" date="2016-06" db="EMBL/GenBank/DDBJ databases">
        <title>Parallel loss of symbiosis genes in relatives of nitrogen-fixing non-legume Parasponia.</title>
        <authorList>
            <person name="Van Velzen R."/>
            <person name="Holmer R."/>
            <person name="Bu F."/>
            <person name="Rutten L."/>
            <person name="Van Zeijl A."/>
            <person name="Liu W."/>
            <person name="Santuari L."/>
            <person name="Cao Q."/>
            <person name="Sharma T."/>
            <person name="Shen D."/>
            <person name="Roswanjaya Y."/>
            <person name="Wardhani T."/>
            <person name="Kalhor M.S."/>
            <person name="Jansen J."/>
            <person name="Van den Hoogen J."/>
            <person name="Gungor B."/>
            <person name="Hartog M."/>
            <person name="Hontelez J."/>
            <person name="Verver J."/>
            <person name="Yang W.-C."/>
            <person name="Schijlen E."/>
            <person name="Repin R."/>
            <person name="Schilthuizen M."/>
            <person name="Schranz E."/>
            <person name="Heidstra R."/>
            <person name="Miyata K."/>
            <person name="Fedorova E."/>
            <person name="Kohlen W."/>
            <person name="Bisseling T."/>
            <person name="Smit S."/>
            <person name="Geurts R."/>
        </authorList>
    </citation>
    <scope>NUCLEOTIDE SEQUENCE [LARGE SCALE GENOMIC DNA]</scope>
    <source>
        <strain evidence="2">cv. WU1-14</strain>
    </source>
</reference>
<name>A0A2P5C2Y0_PARAD</name>
<keyword evidence="2" id="KW-1185">Reference proteome</keyword>
<dbReference type="Proteomes" id="UP000237105">
    <property type="component" value="Unassembled WGS sequence"/>
</dbReference>
<dbReference type="AlphaFoldDB" id="A0A2P5C2Y0"/>
<protein>
    <submittedName>
        <fullName evidence="1">Uncharacterized protein</fullName>
    </submittedName>
</protein>
<accession>A0A2P5C2Y0</accession>
<evidence type="ECO:0000313" key="2">
    <source>
        <dbReference type="Proteomes" id="UP000237105"/>
    </source>
</evidence>
<evidence type="ECO:0000313" key="1">
    <source>
        <dbReference type="EMBL" id="PON55375.1"/>
    </source>
</evidence>